<keyword evidence="2" id="KW-1185">Reference proteome</keyword>
<protein>
    <submittedName>
        <fullName evidence="1">Uncharacterized protein</fullName>
    </submittedName>
</protein>
<evidence type="ECO:0000313" key="2">
    <source>
        <dbReference type="Proteomes" id="UP001151699"/>
    </source>
</evidence>
<dbReference type="AlphaFoldDB" id="A0A9Q0NHL2"/>
<evidence type="ECO:0000313" key="1">
    <source>
        <dbReference type="EMBL" id="KAJ6649744.1"/>
    </source>
</evidence>
<accession>A0A9Q0NHL2</accession>
<name>A0A9Q0NHL2_9DIPT</name>
<reference evidence="1" key="1">
    <citation type="submission" date="2022-07" db="EMBL/GenBank/DDBJ databases">
        <authorList>
            <person name="Trinca V."/>
            <person name="Uliana J.V.C."/>
            <person name="Torres T.T."/>
            <person name="Ward R.J."/>
            <person name="Monesi N."/>
        </authorList>
    </citation>
    <scope>NUCLEOTIDE SEQUENCE</scope>
    <source>
        <strain evidence="1">HSMRA1968</strain>
        <tissue evidence="1">Whole embryos</tissue>
    </source>
</reference>
<dbReference type="Proteomes" id="UP001151699">
    <property type="component" value="Chromosome A"/>
</dbReference>
<comment type="caution">
    <text evidence="1">The sequence shown here is derived from an EMBL/GenBank/DDBJ whole genome shotgun (WGS) entry which is preliminary data.</text>
</comment>
<gene>
    <name evidence="1" type="ORF">Bhyg_04983</name>
</gene>
<proteinExistence type="predicted"/>
<dbReference type="OrthoDB" id="10550883at2759"/>
<feature type="non-terminal residue" evidence="1">
    <location>
        <position position="101"/>
    </location>
</feature>
<organism evidence="1 2">
    <name type="scientific">Pseudolycoriella hygida</name>
    <dbReference type="NCBI Taxonomy" id="35572"/>
    <lineage>
        <taxon>Eukaryota</taxon>
        <taxon>Metazoa</taxon>
        <taxon>Ecdysozoa</taxon>
        <taxon>Arthropoda</taxon>
        <taxon>Hexapoda</taxon>
        <taxon>Insecta</taxon>
        <taxon>Pterygota</taxon>
        <taxon>Neoptera</taxon>
        <taxon>Endopterygota</taxon>
        <taxon>Diptera</taxon>
        <taxon>Nematocera</taxon>
        <taxon>Sciaroidea</taxon>
        <taxon>Sciaridae</taxon>
        <taxon>Pseudolycoriella</taxon>
    </lineage>
</organism>
<dbReference type="EMBL" id="WJQU01000001">
    <property type="protein sequence ID" value="KAJ6649744.1"/>
    <property type="molecule type" value="Genomic_DNA"/>
</dbReference>
<sequence length="101" mass="11563">MIERYIRYTGYTEHIGRHTRPTHADDANYDGEENSDIQQLDYKQFRQSMVNLDSGNSLLLDKNLLHISNNSCEVDSSHHPSATCSILSYRNAKQNLSESCV</sequence>